<sequence>MRIVANLIAFQLGWFACVLGGAHGLPWLGVAFAAVIVGSHLWLAARPLVEAQLLFAVAGIGSLWDGLLVGMGLLEYPSGMLVAWLPPVWMMALWLLFATTLNVALRWLRGRWSLAAMLGAVGGPLAFYTGAQLGGVTFADPPLALAVIGLGWLLLTPLFVWIAMRLDGQTVAERAPVTAARSAGARHHV</sequence>
<evidence type="ECO:0000313" key="2">
    <source>
        <dbReference type="EMBL" id="AGA91155.1"/>
    </source>
</evidence>
<keyword evidence="1" id="KW-1133">Transmembrane helix</keyword>
<feature type="transmembrane region" description="Helical" evidence="1">
    <location>
        <begin position="25"/>
        <end position="44"/>
    </location>
</feature>
<dbReference type="Pfam" id="PF11086">
    <property type="entry name" value="DUF2878"/>
    <property type="match status" value="1"/>
</dbReference>
<reference evidence="2 3" key="1">
    <citation type="submission" date="2011-09" db="EMBL/GenBank/DDBJ databases">
        <title>Complete sequence of chromosome of Thioflavicoccus mobilis 8321.</title>
        <authorList>
            <consortium name="US DOE Joint Genome Institute"/>
            <person name="Lucas S."/>
            <person name="Han J."/>
            <person name="Lapidus A."/>
            <person name="Cheng J.-F."/>
            <person name="Goodwin L."/>
            <person name="Pitluck S."/>
            <person name="Peters L."/>
            <person name="Ovchinnikova G."/>
            <person name="Lu M."/>
            <person name="Detter J.C."/>
            <person name="Han C."/>
            <person name="Tapia R."/>
            <person name="Land M."/>
            <person name="Hauser L."/>
            <person name="Kyrpides N."/>
            <person name="Ivanova N."/>
            <person name="Pagani I."/>
            <person name="Vogl K."/>
            <person name="Liu Z."/>
            <person name="Imhoff J."/>
            <person name="Thiel V."/>
            <person name="Frigaard N.-U."/>
            <person name="Bryant D."/>
            <person name="Woyke T."/>
        </authorList>
    </citation>
    <scope>NUCLEOTIDE SEQUENCE [LARGE SCALE GENOMIC DNA]</scope>
    <source>
        <strain evidence="2 3">8321</strain>
    </source>
</reference>
<accession>L0H0J3</accession>
<dbReference type="HOGENOM" id="CLU_110723_1_0_6"/>
<dbReference type="PROSITE" id="PS51257">
    <property type="entry name" value="PROKAR_LIPOPROTEIN"/>
    <property type="match status" value="1"/>
</dbReference>
<protein>
    <recommendedName>
        <fullName evidence="4">DUF2878 domain-containing protein</fullName>
    </recommendedName>
</protein>
<dbReference type="InterPro" id="IPR021306">
    <property type="entry name" value="DUF2878"/>
</dbReference>
<keyword evidence="1" id="KW-0472">Membrane</keyword>
<evidence type="ECO:0000256" key="1">
    <source>
        <dbReference type="SAM" id="Phobius"/>
    </source>
</evidence>
<dbReference type="AlphaFoldDB" id="L0H0J3"/>
<dbReference type="eggNOG" id="ENOG5032ZK4">
    <property type="taxonomic scope" value="Bacteria"/>
</dbReference>
<keyword evidence="1" id="KW-0812">Transmembrane</keyword>
<dbReference type="RefSeq" id="WP_015281288.1">
    <property type="nucleotide sequence ID" value="NC_019940.1"/>
</dbReference>
<feature type="transmembrane region" description="Helical" evidence="1">
    <location>
        <begin position="86"/>
        <end position="105"/>
    </location>
</feature>
<feature type="transmembrane region" description="Helical" evidence="1">
    <location>
        <begin position="143"/>
        <end position="164"/>
    </location>
</feature>
<feature type="transmembrane region" description="Helical" evidence="1">
    <location>
        <begin position="53"/>
        <end position="74"/>
    </location>
</feature>
<dbReference type="EMBL" id="CP003051">
    <property type="protein sequence ID" value="AGA91155.1"/>
    <property type="molecule type" value="Genomic_DNA"/>
</dbReference>
<evidence type="ECO:0000313" key="3">
    <source>
        <dbReference type="Proteomes" id="UP000010816"/>
    </source>
</evidence>
<dbReference type="PATRIC" id="fig|765912.4.peg.2371"/>
<dbReference type="Proteomes" id="UP000010816">
    <property type="component" value="Chromosome"/>
</dbReference>
<name>L0H0J3_9GAMM</name>
<feature type="transmembrane region" description="Helical" evidence="1">
    <location>
        <begin position="112"/>
        <end position="131"/>
    </location>
</feature>
<keyword evidence="3" id="KW-1185">Reference proteome</keyword>
<organism evidence="2 3">
    <name type="scientific">Thioflavicoccus mobilis 8321</name>
    <dbReference type="NCBI Taxonomy" id="765912"/>
    <lineage>
        <taxon>Bacteria</taxon>
        <taxon>Pseudomonadati</taxon>
        <taxon>Pseudomonadota</taxon>
        <taxon>Gammaproteobacteria</taxon>
        <taxon>Chromatiales</taxon>
        <taxon>Chromatiaceae</taxon>
        <taxon>Thioflavicoccus</taxon>
    </lineage>
</organism>
<dbReference type="KEGG" id="tmb:Thimo_2419"/>
<evidence type="ECO:0008006" key="4">
    <source>
        <dbReference type="Google" id="ProtNLM"/>
    </source>
</evidence>
<gene>
    <name evidence="2" type="ORF">Thimo_2419</name>
</gene>
<dbReference type="STRING" id="765912.Thimo_2419"/>
<proteinExistence type="predicted"/>
<dbReference type="OrthoDB" id="288800at2"/>